<keyword evidence="11" id="KW-1185">Reference proteome</keyword>
<evidence type="ECO:0000256" key="5">
    <source>
        <dbReference type="ARBA" id="ARBA00023004"/>
    </source>
</evidence>
<dbReference type="InterPro" id="IPR009056">
    <property type="entry name" value="Cyt_c-like_dom"/>
</dbReference>
<keyword evidence="10" id="KW-0575">Peroxidase</keyword>
<dbReference type="Proteomes" id="UP001497493">
    <property type="component" value="Chromosome"/>
</dbReference>
<gene>
    <name evidence="10" type="ORF">MECH1_V1_2887</name>
</gene>
<dbReference type="RefSeq" id="WP_348758166.1">
    <property type="nucleotide sequence ID" value="NZ_OZ026884.1"/>
</dbReference>
<dbReference type="InterPro" id="IPR051395">
    <property type="entry name" value="Cytochrome_c_Peroxidase/MauG"/>
</dbReference>
<dbReference type="EMBL" id="OZ026884">
    <property type="protein sequence ID" value="CAL1241663.1"/>
    <property type="molecule type" value="Genomic_DNA"/>
</dbReference>
<dbReference type="InterPro" id="IPR036909">
    <property type="entry name" value="Cyt_c-like_dom_sf"/>
</dbReference>
<dbReference type="PANTHER" id="PTHR30600">
    <property type="entry name" value="CYTOCHROME C PEROXIDASE-RELATED"/>
    <property type="match status" value="1"/>
</dbReference>
<evidence type="ECO:0000256" key="3">
    <source>
        <dbReference type="ARBA" id="ARBA00022729"/>
    </source>
</evidence>
<protein>
    <submittedName>
        <fullName evidence="10">Cytochrome-c peroxidase</fullName>
        <ecNumber evidence="10">1.11.1.5</ecNumber>
    </submittedName>
</protein>
<reference evidence="10 11" key="1">
    <citation type="submission" date="2024-04" db="EMBL/GenBank/DDBJ databases">
        <authorList>
            <person name="Cremers G."/>
        </authorList>
    </citation>
    <scope>NUCLEOTIDE SEQUENCE [LARGE SCALE GENOMIC DNA]</scope>
    <source>
        <strain evidence="10">MeCH1-AG</strain>
    </source>
</reference>
<dbReference type="SUPFAM" id="SSF46626">
    <property type="entry name" value="Cytochrome c"/>
    <property type="match status" value="2"/>
</dbReference>
<feature type="region of interest" description="Disordered" evidence="7">
    <location>
        <begin position="472"/>
        <end position="494"/>
    </location>
</feature>
<evidence type="ECO:0000313" key="11">
    <source>
        <dbReference type="Proteomes" id="UP001497493"/>
    </source>
</evidence>
<feature type="domain" description="Cytochrome c" evidence="9">
    <location>
        <begin position="234"/>
        <end position="407"/>
    </location>
</feature>
<organism evidence="10 11">
    <name type="scientific">Candidatus Methylocalor cossyra</name>
    <dbReference type="NCBI Taxonomy" id="3108543"/>
    <lineage>
        <taxon>Bacteria</taxon>
        <taxon>Pseudomonadati</taxon>
        <taxon>Pseudomonadota</taxon>
        <taxon>Gammaproteobacteria</taxon>
        <taxon>Methylococcales</taxon>
        <taxon>Methylococcaceae</taxon>
        <taxon>Candidatus Methylocalor</taxon>
    </lineage>
</organism>
<accession>A0ABM9NM04</accession>
<keyword evidence="2 6" id="KW-0479">Metal-binding</keyword>
<evidence type="ECO:0000259" key="9">
    <source>
        <dbReference type="PROSITE" id="PS51007"/>
    </source>
</evidence>
<keyword evidence="3 8" id="KW-0732">Signal</keyword>
<dbReference type="Gene3D" id="1.10.760.10">
    <property type="entry name" value="Cytochrome c-like domain"/>
    <property type="match status" value="1"/>
</dbReference>
<keyword evidence="4 10" id="KW-0560">Oxidoreductase</keyword>
<feature type="chain" id="PRO_5045122072" evidence="8">
    <location>
        <begin position="19"/>
        <end position="723"/>
    </location>
</feature>
<name>A0ABM9NM04_9GAMM</name>
<dbReference type="EC" id="1.11.1.5" evidence="10"/>
<dbReference type="PROSITE" id="PS51007">
    <property type="entry name" value="CYTC"/>
    <property type="match status" value="1"/>
</dbReference>
<keyword evidence="1 6" id="KW-0349">Heme</keyword>
<evidence type="ECO:0000256" key="4">
    <source>
        <dbReference type="ARBA" id="ARBA00023002"/>
    </source>
</evidence>
<evidence type="ECO:0000313" key="10">
    <source>
        <dbReference type="EMBL" id="CAL1241663.1"/>
    </source>
</evidence>
<evidence type="ECO:0000256" key="8">
    <source>
        <dbReference type="SAM" id="SignalP"/>
    </source>
</evidence>
<evidence type="ECO:0000256" key="2">
    <source>
        <dbReference type="ARBA" id="ARBA00022723"/>
    </source>
</evidence>
<keyword evidence="5 6" id="KW-0408">Iron</keyword>
<evidence type="ECO:0000256" key="1">
    <source>
        <dbReference type="ARBA" id="ARBA00022617"/>
    </source>
</evidence>
<evidence type="ECO:0000256" key="6">
    <source>
        <dbReference type="PROSITE-ProRule" id="PRU00433"/>
    </source>
</evidence>
<evidence type="ECO:0000256" key="7">
    <source>
        <dbReference type="SAM" id="MobiDB-lite"/>
    </source>
</evidence>
<feature type="compositionally biased region" description="Polar residues" evidence="7">
    <location>
        <begin position="472"/>
        <end position="487"/>
    </location>
</feature>
<dbReference type="PANTHER" id="PTHR30600:SF10">
    <property type="entry name" value="BLL6722 PROTEIN"/>
    <property type="match status" value="1"/>
</dbReference>
<proteinExistence type="predicted"/>
<dbReference type="GO" id="GO:0004130">
    <property type="term" value="F:cytochrome-c peroxidase activity"/>
    <property type="evidence" value="ECO:0007669"/>
    <property type="project" value="UniProtKB-EC"/>
</dbReference>
<sequence length="723" mass="77295">MKLTHVLFGGAAASSLLAALVMVGVDHRPPPAEAPILGHGDLDTLKAAFDSWRRAYEGQGGRPELLRLNLGHSKVLSERFTQAKGRLELNLLDGALEFSASGLDPGRYTLWFVDQRPGTSVRPEASDRLLPIGSFVAERGQGHLQTRLEPSQLAGFTLDTVVLSAGDQSPLDHVLIAGAADLLQKLYYAGKPWTVAEVGDLKRLALRQGGPFEFLLPKVAQADGAADLAPVLGPLVAQGRKLFHKETFAGNGRTCGTCHREDNNFTIDPNYIMTLPKSDPLFVAETNPALAGLENPTLMRKYGLILTNVDGPGHDIFRSVPHTLSLATSITSETVAAGGKFPADAQFAHATGWSGDGAPGSGSLREFALGAVAQHLPKTLQRRPGVDFRVPTAEELDAIQAYLLSLGRSKDYPVYQLRFTDALTETGKLLFDTKQNPCTGGTAQTGEPASCPSGQTVVLGQTANCNGCHQNAGARSSTTHANPTRNTGVEGMGLNPGRLLKPDLAYDGGFGQVVATCGLQGEQPCYGDGRFNTPPLIEAADTAPFFHNNAVSTLEEAIASYNSDAFNTSPGALTDKAADRRVKLDSTQVVAVASFLRAINALENLRLSDRLDHQAMAVARNATARELARLGYKENQDAIKVLKEGVLGNYWRVVQRLEDAAHFQQRALSAPGRAARRTLLRKALAIKQEARTMIARCDPNAPVPPTVAVPPEGFQYTCAELGL</sequence>
<feature type="signal peptide" evidence="8">
    <location>
        <begin position="1"/>
        <end position="18"/>
    </location>
</feature>